<evidence type="ECO:0000256" key="1">
    <source>
        <dbReference type="SAM" id="SignalP"/>
    </source>
</evidence>
<dbReference type="Pfam" id="PF06180">
    <property type="entry name" value="CbiK"/>
    <property type="match status" value="1"/>
</dbReference>
<reference evidence="2 3" key="1">
    <citation type="submission" date="2020-08" db="EMBL/GenBank/DDBJ databases">
        <title>Genome public.</title>
        <authorList>
            <person name="Liu C."/>
            <person name="Sun Q."/>
        </authorList>
    </citation>
    <scope>NUCLEOTIDE SEQUENCE [LARGE SCALE GENOMIC DNA]</scope>
    <source>
        <strain evidence="2 3">BX2</strain>
    </source>
</reference>
<dbReference type="SUPFAM" id="SSF53800">
    <property type="entry name" value="Chelatase"/>
    <property type="match status" value="1"/>
</dbReference>
<dbReference type="InterPro" id="IPR010388">
    <property type="entry name" value="Anaerobic_Co-chelatase"/>
</dbReference>
<gene>
    <name evidence="2" type="ORF">H8S77_24200</name>
</gene>
<organism evidence="2 3">
    <name type="scientific">Parabacteroides segnis</name>
    <dbReference type="NCBI Taxonomy" id="2763058"/>
    <lineage>
        <taxon>Bacteria</taxon>
        <taxon>Pseudomonadati</taxon>
        <taxon>Bacteroidota</taxon>
        <taxon>Bacteroidia</taxon>
        <taxon>Bacteroidales</taxon>
        <taxon>Tannerellaceae</taxon>
        <taxon>Parabacteroides</taxon>
    </lineage>
</organism>
<protein>
    <submittedName>
        <fullName evidence="2">Sirohydrochlorin cobaltochelatase</fullName>
    </submittedName>
</protein>
<dbReference type="Gene3D" id="3.40.50.1400">
    <property type="match status" value="2"/>
</dbReference>
<dbReference type="CDD" id="cd03412">
    <property type="entry name" value="CbiK_N"/>
    <property type="match status" value="1"/>
</dbReference>
<evidence type="ECO:0000313" key="2">
    <source>
        <dbReference type="EMBL" id="MBC5645981.1"/>
    </source>
</evidence>
<feature type="chain" id="PRO_5045164359" evidence="1">
    <location>
        <begin position="22"/>
        <end position="326"/>
    </location>
</feature>
<evidence type="ECO:0000313" key="3">
    <source>
        <dbReference type="Proteomes" id="UP000644010"/>
    </source>
</evidence>
<dbReference type="EMBL" id="JACOOI010000041">
    <property type="protein sequence ID" value="MBC5645981.1"/>
    <property type="molecule type" value="Genomic_DNA"/>
</dbReference>
<name>A0ABR7E9H4_9BACT</name>
<comment type="caution">
    <text evidence="2">The sequence shown here is derived from an EMBL/GenBank/DDBJ whole genome shotgun (WGS) entry which is preliminary data.</text>
</comment>
<accession>A0ABR7E9H4</accession>
<feature type="signal peptide" evidence="1">
    <location>
        <begin position="1"/>
        <end position="21"/>
    </location>
</feature>
<dbReference type="CDD" id="cd03413">
    <property type="entry name" value="CbiK_C"/>
    <property type="match status" value="1"/>
</dbReference>
<dbReference type="Proteomes" id="UP000644010">
    <property type="component" value="Unassembled WGS sequence"/>
</dbReference>
<sequence>MKKKCLLTAFLVGCSMSMSFAHGMLQETVTDTPAQTVPHDDGEGNFKSSDLFASMQAGDKAALLMVHFGTTYDETRQLTIDAINNKAKEAFKGVEVREAYTSRIIMRRLKTRGIDKVNPAEALKQLKADGFTHILIQSTNIIEGVEMESLRKDIASLEKEFKDIRIGNPLLYTPEDYENVIAAIVRKGAKEGATVLVGHGTYTPSTAQYAMTDYMLKAKGYDNFHVGTIEGYPTFDTMLAKLKTSGVKKVMLMPFMFVAGDHANNDIAGDWKKELEDNGYKVSVLMEGLGQNPDIQDIFIEHARFAAKHKMVDIMDKKKQYAAEKD</sequence>
<keyword evidence="1" id="KW-0732">Signal</keyword>
<keyword evidence="3" id="KW-1185">Reference proteome</keyword>
<proteinExistence type="predicted"/>